<dbReference type="GO" id="GO:0005524">
    <property type="term" value="F:ATP binding"/>
    <property type="evidence" value="ECO:0007669"/>
    <property type="project" value="UniProtKB-KW"/>
</dbReference>
<feature type="domain" description="EAL" evidence="13">
    <location>
        <begin position="765"/>
        <end position="1019"/>
    </location>
</feature>
<evidence type="ECO:0000256" key="9">
    <source>
        <dbReference type="PROSITE-ProRule" id="PRU00169"/>
    </source>
</evidence>
<dbReference type="SUPFAM" id="SSF47384">
    <property type="entry name" value="Homodimeric domain of signal transducing histidine kinase"/>
    <property type="match status" value="1"/>
</dbReference>
<evidence type="ECO:0000256" key="6">
    <source>
        <dbReference type="ARBA" id="ARBA00022840"/>
    </source>
</evidence>
<dbReference type="CDD" id="cd01949">
    <property type="entry name" value="GGDEF"/>
    <property type="match status" value="1"/>
</dbReference>
<feature type="domain" description="PAS" evidence="11">
    <location>
        <begin position="464"/>
        <end position="534"/>
    </location>
</feature>
<evidence type="ECO:0000256" key="4">
    <source>
        <dbReference type="ARBA" id="ARBA00022741"/>
    </source>
</evidence>
<dbReference type="Gene3D" id="3.30.70.270">
    <property type="match status" value="1"/>
</dbReference>
<dbReference type="SUPFAM" id="SSF55073">
    <property type="entry name" value="Nucleotide cyclase"/>
    <property type="match status" value="1"/>
</dbReference>
<keyword evidence="6" id="KW-0067">ATP-binding</keyword>
<organism evidence="15 16">
    <name type="scientific">Insolitispirillum peregrinum</name>
    <dbReference type="NCBI Taxonomy" id="80876"/>
    <lineage>
        <taxon>Bacteria</taxon>
        <taxon>Pseudomonadati</taxon>
        <taxon>Pseudomonadota</taxon>
        <taxon>Alphaproteobacteria</taxon>
        <taxon>Rhodospirillales</taxon>
        <taxon>Novispirillaceae</taxon>
        <taxon>Insolitispirillum</taxon>
    </lineage>
</organism>
<sequence>MRRLLLIEPNPVYARLIDALVSRCGGAFVLEVRDSLSAAVQAPAVCDLILLSLMPPVDSLLALLPSLRAAYPDQPLITLGDDDDAEIRQRALQAGVFRCLPKGALSMDQLQDALQQALLCHRPPVSESLWLGVLNNLPAAAGVLRPVRDQDGLCHDFLWRWGNAACATVLGQRAEILVGRALSETLPVLLGPDSLVGLAALPGNDAQTAVSPFETEVCRAHDGGVQWLAVTANRLGDDITLVISDVSANKAQEQALLAARRHAEAADELKSRVLRALSHEMRQPLNTIVGFSDMIDNEVFGPLAHPHYKAYIKDICSASQHLSQLLENLLERSQLDEMAKSDSGYRQMFDLAPDMMCVLRDGVVVMMNAAGAALLETSAEACVGKPLELFVAPESLPLVHGGLAELANSQGRIPLKLCTADQRLIDVEMAATPFSHQDVGQNGVIVVARDVTQRQTATRAILQREERLRKIMETMVDALIIIDQKGLIETFNPAAERIFGYQASDVIGQNVSLLMPRSQGVVHDGYIHGYMQSRHSRVIGIGREIEGQRKDGTVFPVELALSEMHVGDQCYFIGVLRDIAERKQAEERLRFLATRDHLTGLPNRAMFRDSLEQAVVQAEKSGEMVGVLFVDLDHFKNINDTLGHQIGDRVLQAVAQRLGDSLRPHDMVFHLSGDEFTLILHGLDSPEDAARMSQEVLDRLALPFDIDGREIYTSGSIGIVIYPENAESIGNLLKNVDTAVHHAKRQGRNTYSFYSENLSQTMIRRLQVENGLRRALERRELAVVYQPKIDLASGECTGAEALLRWNSEELGFVSPAEFIPVAEETGLIVAIGDWVLLHVCQQIRAWVEQGRPAMRIAVNLSARQFREPNLAQRIVEILHLTGISSGLLELELTESMLVENAEEAIAALRSLKTLGVTLSIDDFGTGYSSLSYLKRFPIDALKIDQSFVRDIPESSDDMSITKAIISMGRSLELKLVAEGTETLEQIEFLQANGCHIAQGYYFSKPVLPHLFEAFLDQRQSLARLTGS</sequence>
<dbReference type="PROSITE" id="PS50110">
    <property type="entry name" value="RESPONSE_REGULATORY"/>
    <property type="match status" value="1"/>
</dbReference>
<comment type="caution">
    <text evidence="9">Lacks conserved residue(s) required for the propagation of feature annotation.</text>
</comment>
<feature type="domain" description="GGDEF" evidence="14">
    <location>
        <begin position="623"/>
        <end position="756"/>
    </location>
</feature>
<dbReference type="SMART" id="SM00267">
    <property type="entry name" value="GGDEF"/>
    <property type="match status" value="1"/>
</dbReference>
<dbReference type="PROSITE" id="PS50113">
    <property type="entry name" value="PAC"/>
    <property type="match status" value="1"/>
</dbReference>
<dbReference type="SUPFAM" id="SSF141868">
    <property type="entry name" value="EAL domain-like"/>
    <property type="match status" value="1"/>
</dbReference>
<dbReference type="NCBIfam" id="TIGR00229">
    <property type="entry name" value="sensory_box"/>
    <property type="match status" value="2"/>
</dbReference>
<evidence type="ECO:0000259" key="12">
    <source>
        <dbReference type="PROSITE" id="PS50113"/>
    </source>
</evidence>
<name>A0A1N7Q6S4_9PROT</name>
<dbReference type="SMART" id="SM00388">
    <property type="entry name" value="HisKA"/>
    <property type="match status" value="1"/>
</dbReference>
<keyword evidence="3" id="KW-0808">Transferase</keyword>
<dbReference type="GO" id="GO:0000155">
    <property type="term" value="F:phosphorelay sensor kinase activity"/>
    <property type="evidence" value="ECO:0007669"/>
    <property type="project" value="InterPro"/>
</dbReference>
<dbReference type="InterPro" id="IPR000014">
    <property type="entry name" value="PAS"/>
</dbReference>
<dbReference type="PROSITE" id="PS50883">
    <property type="entry name" value="EAL"/>
    <property type="match status" value="1"/>
</dbReference>
<dbReference type="SMART" id="SM00052">
    <property type="entry name" value="EAL"/>
    <property type="match status" value="1"/>
</dbReference>
<dbReference type="CDD" id="cd01948">
    <property type="entry name" value="EAL"/>
    <property type="match status" value="1"/>
</dbReference>
<dbReference type="InterPro" id="IPR035919">
    <property type="entry name" value="EAL_sf"/>
</dbReference>
<dbReference type="CDD" id="cd00156">
    <property type="entry name" value="REC"/>
    <property type="match status" value="1"/>
</dbReference>
<dbReference type="SMART" id="SM00086">
    <property type="entry name" value="PAC"/>
    <property type="match status" value="2"/>
</dbReference>
<dbReference type="InterPro" id="IPR000700">
    <property type="entry name" value="PAS-assoc_C"/>
</dbReference>
<dbReference type="FunFam" id="3.30.450.20:FF:000060">
    <property type="entry name" value="Sensor protein FixL"/>
    <property type="match status" value="1"/>
</dbReference>
<dbReference type="InterPro" id="IPR001633">
    <property type="entry name" value="EAL_dom"/>
</dbReference>
<dbReference type="Gene3D" id="3.40.50.2300">
    <property type="match status" value="1"/>
</dbReference>
<dbReference type="InterPro" id="IPR001610">
    <property type="entry name" value="PAC"/>
</dbReference>
<evidence type="ECO:0000313" key="15">
    <source>
        <dbReference type="EMBL" id="SIT18555.1"/>
    </source>
</evidence>
<dbReference type="Gene3D" id="1.10.287.130">
    <property type="match status" value="1"/>
</dbReference>
<dbReference type="Gene3D" id="3.20.20.450">
    <property type="entry name" value="EAL domain"/>
    <property type="match status" value="1"/>
</dbReference>
<dbReference type="SMART" id="SM00091">
    <property type="entry name" value="PAS"/>
    <property type="match status" value="2"/>
</dbReference>
<dbReference type="Proteomes" id="UP000185678">
    <property type="component" value="Unassembled WGS sequence"/>
</dbReference>
<dbReference type="SUPFAM" id="SSF52172">
    <property type="entry name" value="CheY-like"/>
    <property type="match status" value="1"/>
</dbReference>
<comment type="function">
    <text evidence="7">Putative oxygen sensor; modulates the activity of FixJ, a transcriptional activator of nitrogen fixation fixK gene. FixL probably acts as a kinase that phosphorylates FixJ.</text>
</comment>
<dbReference type="InterPro" id="IPR003661">
    <property type="entry name" value="HisK_dim/P_dom"/>
</dbReference>
<dbReference type="InterPro" id="IPR011006">
    <property type="entry name" value="CheY-like_superfamily"/>
</dbReference>
<dbReference type="NCBIfam" id="TIGR00254">
    <property type="entry name" value="GGDEF"/>
    <property type="match status" value="1"/>
</dbReference>
<protein>
    <recommendedName>
        <fullName evidence="8">Sensor protein FixL</fullName>
        <ecNumber evidence="2">2.7.13.3</ecNumber>
    </recommendedName>
</protein>
<keyword evidence="5" id="KW-0418">Kinase</keyword>
<dbReference type="InterPro" id="IPR000160">
    <property type="entry name" value="GGDEF_dom"/>
</dbReference>
<dbReference type="FunFam" id="3.20.20.450:FF:000001">
    <property type="entry name" value="Cyclic di-GMP phosphodiesterase yahA"/>
    <property type="match status" value="1"/>
</dbReference>
<dbReference type="InterPro" id="IPR043128">
    <property type="entry name" value="Rev_trsase/Diguanyl_cyclase"/>
</dbReference>
<evidence type="ECO:0000256" key="3">
    <source>
        <dbReference type="ARBA" id="ARBA00022679"/>
    </source>
</evidence>
<evidence type="ECO:0000259" key="10">
    <source>
        <dbReference type="PROSITE" id="PS50110"/>
    </source>
</evidence>
<dbReference type="AlphaFoldDB" id="A0A1N7Q6S4"/>
<keyword evidence="4" id="KW-0547">Nucleotide-binding</keyword>
<evidence type="ECO:0000256" key="2">
    <source>
        <dbReference type="ARBA" id="ARBA00012438"/>
    </source>
</evidence>
<evidence type="ECO:0000256" key="5">
    <source>
        <dbReference type="ARBA" id="ARBA00022777"/>
    </source>
</evidence>
<dbReference type="PANTHER" id="PTHR44757">
    <property type="entry name" value="DIGUANYLATE CYCLASE DGCP"/>
    <property type="match status" value="1"/>
</dbReference>
<gene>
    <name evidence="15" type="ORF">SAMN05421779_11135</name>
</gene>
<dbReference type="PROSITE" id="PS50887">
    <property type="entry name" value="GGDEF"/>
    <property type="match status" value="1"/>
</dbReference>
<dbReference type="EC" id="2.7.13.3" evidence="2"/>
<feature type="domain" description="Response regulatory" evidence="10">
    <location>
        <begin position="3"/>
        <end position="117"/>
    </location>
</feature>
<evidence type="ECO:0000256" key="7">
    <source>
        <dbReference type="ARBA" id="ARBA00059827"/>
    </source>
</evidence>
<evidence type="ECO:0000256" key="1">
    <source>
        <dbReference type="ARBA" id="ARBA00000085"/>
    </source>
</evidence>
<reference evidence="15 16" key="1">
    <citation type="submission" date="2017-01" db="EMBL/GenBank/DDBJ databases">
        <authorList>
            <person name="Mah S.A."/>
            <person name="Swanson W.J."/>
            <person name="Moy G.W."/>
            <person name="Vacquier V.D."/>
        </authorList>
    </citation>
    <scope>NUCLEOTIDE SEQUENCE [LARGE SCALE GENOMIC DNA]</scope>
    <source>
        <strain evidence="15 16">DSM 11589</strain>
    </source>
</reference>
<dbReference type="InterPro" id="IPR035965">
    <property type="entry name" value="PAS-like_dom_sf"/>
</dbReference>
<dbReference type="Pfam" id="PF00563">
    <property type="entry name" value="EAL"/>
    <property type="match status" value="1"/>
</dbReference>
<feature type="domain" description="PAC" evidence="12">
    <location>
        <begin position="541"/>
        <end position="591"/>
    </location>
</feature>
<dbReference type="Pfam" id="PF00989">
    <property type="entry name" value="PAS"/>
    <property type="match status" value="2"/>
</dbReference>
<evidence type="ECO:0000313" key="16">
    <source>
        <dbReference type="Proteomes" id="UP000185678"/>
    </source>
</evidence>
<dbReference type="InterPro" id="IPR029787">
    <property type="entry name" value="Nucleotide_cyclase"/>
</dbReference>
<dbReference type="EMBL" id="FTOA01000011">
    <property type="protein sequence ID" value="SIT18555.1"/>
    <property type="molecule type" value="Genomic_DNA"/>
</dbReference>
<evidence type="ECO:0000259" key="14">
    <source>
        <dbReference type="PROSITE" id="PS50887"/>
    </source>
</evidence>
<evidence type="ECO:0000256" key="8">
    <source>
        <dbReference type="ARBA" id="ARBA00070616"/>
    </source>
</evidence>
<dbReference type="STRING" id="80876.SAMN05421779_11135"/>
<dbReference type="Gene3D" id="3.30.450.20">
    <property type="entry name" value="PAS domain"/>
    <property type="match status" value="2"/>
</dbReference>
<dbReference type="CDD" id="cd00082">
    <property type="entry name" value="HisKA"/>
    <property type="match status" value="1"/>
</dbReference>
<dbReference type="GO" id="GO:0006355">
    <property type="term" value="P:regulation of DNA-templated transcription"/>
    <property type="evidence" value="ECO:0007669"/>
    <property type="project" value="InterPro"/>
</dbReference>
<dbReference type="CDD" id="cd00130">
    <property type="entry name" value="PAS"/>
    <property type="match status" value="2"/>
</dbReference>
<dbReference type="PROSITE" id="PS50112">
    <property type="entry name" value="PAS"/>
    <property type="match status" value="1"/>
</dbReference>
<dbReference type="InterPro" id="IPR052155">
    <property type="entry name" value="Biofilm_reg_signaling"/>
</dbReference>
<dbReference type="SUPFAM" id="SSF55785">
    <property type="entry name" value="PYP-like sensor domain (PAS domain)"/>
    <property type="match status" value="2"/>
</dbReference>
<dbReference type="RefSeq" id="WP_175617134.1">
    <property type="nucleotide sequence ID" value="NZ_FTOA01000011.1"/>
</dbReference>
<accession>A0A1N7Q6S4</accession>
<dbReference type="PANTHER" id="PTHR44757:SF2">
    <property type="entry name" value="BIOFILM ARCHITECTURE MAINTENANCE PROTEIN MBAA"/>
    <property type="match status" value="1"/>
</dbReference>
<evidence type="ECO:0000259" key="13">
    <source>
        <dbReference type="PROSITE" id="PS50883"/>
    </source>
</evidence>
<dbReference type="InterPro" id="IPR036097">
    <property type="entry name" value="HisK_dim/P_sf"/>
</dbReference>
<dbReference type="Pfam" id="PF00512">
    <property type="entry name" value="HisKA"/>
    <property type="match status" value="1"/>
</dbReference>
<comment type="catalytic activity">
    <reaction evidence="1">
        <text>ATP + protein L-histidine = ADP + protein N-phospho-L-histidine.</text>
        <dbReference type="EC" id="2.7.13.3"/>
    </reaction>
</comment>
<dbReference type="InterPro" id="IPR001789">
    <property type="entry name" value="Sig_transdc_resp-reg_receiver"/>
</dbReference>
<keyword evidence="16" id="KW-1185">Reference proteome</keyword>
<dbReference type="InterPro" id="IPR013767">
    <property type="entry name" value="PAS_fold"/>
</dbReference>
<proteinExistence type="predicted"/>
<evidence type="ECO:0000259" key="11">
    <source>
        <dbReference type="PROSITE" id="PS50112"/>
    </source>
</evidence>
<dbReference type="Pfam" id="PF00990">
    <property type="entry name" value="GGDEF"/>
    <property type="match status" value="1"/>
</dbReference>